<evidence type="ECO:0008006" key="7">
    <source>
        <dbReference type="Google" id="ProtNLM"/>
    </source>
</evidence>
<name>A0A1V8SAC7_9PEZI</name>
<evidence type="ECO:0000259" key="4">
    <source>
        <dbReference type="PROSITE" id="PS51718"/>
    </source>
</evidence>
<dbReference type="GO" id="GO:0016020">
    <property type="term" value="C:membrane"/>
    <property type="evidence" value="ECO:0007669"/>
    <property type="project" value="TreeGrafter"/>
</dbReference>
<dbReference type="InterPro" id="IPR045063">
    <property type="entry name" value="Dynamin_N"/>
</dbReference>
<dbReference type="InParanoid" id="A0A1V8SAC7"/>
<keyword evidence="6" id="KW-1185">Reference proteome</keyword>
<dbReference type="Gene3D" id="1.20.120.1240">
    <property type="entry name" value="Dynamin, middle domain"/>
    <property type="match status" value="1"/>
</dbReference>
<evidence type="ECO:0000259" key="3">
    <source>
        <dbReference type="PROSITE" id="PS51388"/>
    </source>
</evidence>
<dbReference type="GO" id="GO:0005525">
    <property type="term" value="F:GTP binding"/>
    <property type="evidence" value="ECO:0007669"/>
    <property type="project" value="InterPro"/>
</dbReference>
<dbReference type="STRING" id="1507870.A0A1V8SAC7"/>
<gene>
    <name evidence="5" type="ORF">B0A48_18361</name>
</gene>
<dbReference type="InterPro" id="IPR001401">
    <property type="entry name" value="Dynamin_GTPase"/>
</dbReference>
<dbReference type="GO" id="GO:0008017">
    <property type="term" value="F:microtubule binding"/>
    <property type="evidence" value="ECO:0007669"/>
    <property type="project" value="TreeGrafter"/>
</dbReference>
<dbReference type="Pfam" id="PF00350">
    <property type="entry name" value="Dynamin_N"/>
    <property type="match status" value="1"/>
</dbReference>
<dbReference type="InterPro" id="IPR022812">
    <property type="entry name" value="Dynamin"/>
</dbReference>
<evidence type="ECO:0000313" key="5">
    <source>
        <dbReference type="EMBL" id="OQN96115.1"/>
    </source>
</evidence>
<reference evidence="6" key="1">
    <citation type="submission" date="2017-03" db="EMBL/GenBank/DDBJ databases">
        <title>Genomes of endolithic fungi from Antarctica.</title>
        <authorList>
            <person name="Coleine C."/>
            <person name="Masonjones S."/>
            <person name="Stajich J.E."/>
        </authorList>
    </citation>
    <scope>NUCLEOTIDE SEQUENCE [LARGE SCALE GENOMIC DNA]</scope>
    <source>
        <strain evidence="6">CCFEE 5527</strain>
    </source>
</reference>
<dbReference type="GO" id="GO:0000266">
    <property type="term" value="P:mitochondrial fission"/>
    <property type="evidence" value="ECO:0007669"/>
    <property type="project" value="TreeGrafter"/>
</dbReference>
<feature type="domain" description="Dynamin-type G" evidence="4">
    <location>
        <begin position="1"/>
        <end position="199"/>
    </location>
</feature>
<dbReference type="Pfam" id="PF01031">
    <property type="entry name" value="Dynamin_M"/>
    <property type="match status" value="1"/>
</dbReference>
<dbReference type="Proteomes" id="UP000192596">
    <property type="component" value="Unassembled WGS sequence"/>
</dbReference>
<dbReference type="PRINTS" id="PR00195">
    <property type="entry name" value="DYNAMIN"/>
</dbReference>
<proteinExistence type="predicted"/>
<dbReference type="PANTHER" id="PTHR11566">
    <property type="entry name" value="DYNAMIN"/>
    <property type="match status" value="1"/>
</dbReference>
<dbReference type="GO" id="GO:0005739">
    <property type="term" value="C:mitochondrion"/>
    <property type="evidence" value="ECO:0007669"/>
    <property type="project" value="TreeGrafter"/>
</dbReference>
<dbReference type="GO" id="GO:0003924">
    <property type="term" value="F:GTPase activity"/>
    <property type="evidence" value="ECO:0007669"/>
    <property type="project" value="InterPro"/>
</dbReference>
<dbReference type="GO" id="GO:0048312">
    <property type="term" value="P:intracellular distribution of mitochondria"/>
    <property type="evidence" value="ECO:0007669"/>
    <property type="project" value="TreeGrafter"/>
</dbReference>
<dbReference type="OrthoDB" id="415706at2759"/>
<protein>
    <recommendedName>
        <fullName evidence="7">GED domain-containing protein</fullName>
    </recommendedName>
</protein>
<accession>A0A1V8SAC7</accession>
<dbReference type="InterPro" id="IPR020850">
    <property type="entry name" value="GED_dom"/>
</dbReference>
<dbReference type="InterPro" id="IPR027417">
    <property type="entry name" value="P-loop_NTPase"/>
</dbReference>
<dbReference type="InterPro" id="IPR003130">
    <property type="entry name" value="GED"/>
</dbReference>
<keyword evidence="2" id="KW-0342">GTP-binding</keyword>
<dbReference type="CDD" id="cd08771">
    <property type="entry name" value="DLP_1"/>
    <property type="match status" value="1"/>
</dbReference>
<dbReference type="PANTHER" id="PTHR11566:SF21">
    <property type="entry name" value="DYNAMIN RELATED PROTEIN 1, ISOFORM A"/>
    <property type="match status" value="1"/>
</dbReference>
<dbReference type="PROSITE" id="PS51388">
    <property type="entry name" value="GED"/>
    <property type="match status" value="1"/>
</dbReference>
<dbReference type="AlphaFoldDB" id="A0A1V8SAC7"/>
<organism evidence="5 6">
    <name type="scientific">Cryoendolithus antarcticus</name>
    <dbReference type="NCBI Taxonomy" id="1507870"/>
    <lineage>
        <taxon>Eukaryota</taxon>
        <taxon>Fungi</taxon>
        <taxon>Dikarya</taxon>
        <taxon>Ascomycota</taxon>
        <taxon>Pezizomycotina</taxon>
        <taxon>Dothideomycetes</taxon>
        <taxon>Dothideomycetidae</taxon>
        <taxon>Cladosporiales</taxon>
        <taxon>Cladosporiaceae</taxon>
        <taxon>Cryoendolithus</taxon>
    </lineage>
</organism>
<dbReference type="GO" id="GO:0016559">
    <property type="term" value="P:peroxisome fission"/>
    <property type="evidence" value="ECO:0007669"/>
    <property type="project" value="TreeGrafter"/>
</dbReference>
<dbReference type="GO" id="GO:0005874">
    <property type="term" value="C:microtubule"/>
    <property type="evidence" value="ECO:0007669"/>
    <property type="project" value="TreeGrafter"/>
</dbReference>
<dbReference type="EMBL" id="NAJO01000072">
    <property type="protein sequence ID" value="OQN96115.1"/>
    <property type="molecule type" value="Genomic_DNA"/>
</dbReference>
<dbReference type="Pfam" id="PF02212">
    <property type="entry name" value="GED"/>
    <property type="match status" value="1"/>
</dbReference>
<evidence type="ECO:0000313" key="6">
    <source>
        <dbReference type="Proteomes" id="UP000192596"/>
    </source>
</evidence>
<dbReference type="GO" id="GO:0006897">
    <property type="term" value="P:endocytosis"/>
    <property type="evidence" value="ECO:0007669"/>
    <property type="project" value="TreeGrafter"/>
</dbReference>
<dbReference type="PROSITE" id="PS51718">
    <property type="entry name" value="G_DYNAMIN_2"/>
    <property type="match status" value="1"/>
</dbReference>
<comment type="caution">
    <text evidence="5">The sequence shown here is derived from an EMBL/GenBank/DDBJ whole genome shotgun (WGS) entry which is preliminary data.</text>
</comment>
<dbReference type="Gene3D" id="3.40.50.300">
    <property type="entry name" value="P-loop containing nucleotide triphosphate hydrolases"/>
    <property type="match status" value="1"/>
</dbReference>
<dbReference type="SUPFAM" id="SSF52540">
    <property type="entry name" value="P-loop containing nucleoside triphosphate hydrolases"/>
    <property type="match status" value="1"/>
</dbReference>
<keyword evidence="1" id="KW-0547">Nucleotide-binding</keyword>
<dbReference type="InterPro" id="IPR000375">
    <property type="entry name" value="Dynamin_stalk"/>
</dbReference>
<evidence type="ECO:0000256" key="2">
    <source>
        <dbReference type="ARBA" id="ARBA00023134"/>
    </source>
</evidence>
<feature type="domain" description="GED" evidence="3">
    <location>
        <begin position="538"/>
        <end position="623"/>
    </location>
</feature>
<evidence type="ECO:0000256" key="1">
    <source>
        <dbReference type="ARBA" id="ARBA00022741"/>
    </source>
</evidence>
<dbReference type="InterPro" id="IPR030381">
    <property type="entry name" value="G_DYNAMIN_dom"/>
</dbReference>
<sequence length="623" mass="70458">MGLRDYGDNDEGPAFAEDVLRIRILGPSGLHLSIVDLPGLITFASEDQTEADVQTVHRMVDSYVEKPRTIILAVVQAGNDIANQSIIRKSKTFDRAGQRTVGIITKPDLINEGAEGNIATLAKNQGTTKLKLGFFLLKNPSPKERESASTPKMRSEEELRYFMSCPWKDQKLEPGRVGIDKLKTFLQNLLDQHIEKELPKVRDQIKAMIRSTEQDIVLLPPERPTTSYLRMFLSDLAMQYNHLTTAALNGDYQTSHATFFTTDGIRIGPTRLRALIHSLNTSFSDRMRDKGQKLKMGYPSDTEAWVNSIGPVYRAGRKKKVAKGLAEPWWGAWANLTEEDLPGTTPGEPLEDSGQPDVVEFIQSSSDVDQKFVTEAEMKTWVYMTTRGRELPGNYNPVLLTALFHQQSVPWQHVASEHVEIVHTSIVSFVQKAIAQLRLEEHVLAEIKESIEPRLQERKQRAEDALMQLCTDERQQPITYNHYYIDNVQKSRLDSTQKMIEQAMVKADPDQGGAIVTAEAILSAIRRNITVNMDEQACSEALDGLNAYYKVALKSFVDNVCKQVVERHLLRDLQDIFSPKTVAMYTDEELERIAGEKPDVMDTRKELREQLHNLKAGLEDLRK</sequence>